<keyword evidence="6 12" id="KW-0547">Nucleotide-binding</keyword>
<dbReference type="GO" id="GO:0005524">
    <property type="term" value="F:ATP binding"/>
    <property type="evidence" value="ECO:0007669"/>
    <property type="project" value="UniProtKB-UniRule"/>
</dbReference>
<keyword evidence="11" id="KW-0325">Glycoprotein</keyword>
<dbReference type="SUPFAM" id="SSF56112">
    <property type="entry name" value="Protein kinase-like (PK-like)"/>
    <property type="match status" value="1"/>
</dbReference>
<dbReference type="PROSITE" id="PS50011">
    <property type="entry name" value="PROTEIN_KINASE_DOM"/>
    <property type="match status" value="1"/>
</dbReference>
<evidence type="ECO:0000256" key="3">
    <source>
        <dbReference type="ARBA" id="ARBA00022679"/>
    </source>
</evidence>
<dbReference type="InterPro" id="IPR011009">
    <property type="entry name" value="Kinase-like_dom_sf"/>
</dbReference>
<feature type="domain" description="Protein kinase" evidence="16">
    <location>
        <begin position="331"/>
        <end position="617"/>
    </location>
</feature>
<evidence type="ECO:0000256" key="4">
    <source>
        <dbReference type="ARBA" id="ARBA00022692"/>
    </source>
</evidence>
<dbReference type="Proteomes" id="UP001457282">
    <property type="component" value="Unassembled WGS sequence"/>
</dbReference>
<evidence type="ECO:0000256" key="2">
    <source>
        <dbReference type="ARBA" id="ARBA00022527"/>
    </source>
</evidence>
<dbReference type="AlphaFoldDB" id="A0AAW1W3Z8"/>
<dbReference type="Gene3D" id="1.10.510.10">
    <property type="entry name" value="Transferase(Phosphotransferase) domain 1"/>
    <property type="match status" value="1"/>
</dbReference>
<feature type="transmembrane region" description="Helical" evidence="14">
    <location>
        <begin position="257"/>
        <end position="274"/>
    </location>
</feature>
<evidence type="ECO:0000256" key="7">
    <source>
        <dbReference type="ARBA" id="ARBA00022777"/>
    </source>
</evidence>
<dbReference type="GO" id="GO:0030247">
    <property type="term" value="F:polysaccharide binding"/>
    <property type="evidence" value="ECO:0007669"/>
    <property type="project" value="InterPro"/>
</dbReference>
<dbReference type="InterPro" id="IPR017441">
    <property type="entry name" value="Protein_kinase_ATP_BS"/>
</dbReference>
<feature type="binding site" evidence="12">
    <location>
        <position position="359"/>
    </location>
    <ligand>
        <name>ATP</name>
        <dbReference type="ChEBI" id="CHEBI:30616"/>
    </ligand>
</feature>
<evidence type="ECO:0000256" key="13">
    <source>
        <dbReference type="SAM" id="MobiDB-lite"/>
    </source>
</evidence>
<organism evidence="17 18">
    <name type="scientific">Rubus argutus</name>
    <name type="common">Southern blackberry</name>
    <dbReference type="NCBI Taxonomy" id="59490"/>
    <lineage>
        <taxon>Eukaryota</taxon>
        <taxon>Viridiplantae</taxon>
        <taxon>Streptophyta</taxon>
        <taxon>Embryophyta</taxon>
        <taxon>Tracheophyta</taxon>
        <taxon>Spermatophyta</taxon>
        <taxon>Magnoliopsida</taxon>
        <taxon>eudicotyledons</taxon>
        <taxon>Gunneridae</taxon>
        <taxon>Pentapetalae</taxon>
        <taxon>rosids</taxon>
        <taxon>fabids</taxon>
        <taxon>Rosales</taxon>
        <taxon>Rosaceae</taxon>
        <taxon>Rosoideae</taxon>
        <taxon>Rosoideae incertae sedis</taxon>
        <taxon>Rubus</taxon>
    </lineage>
</organism>
<proteinExistence type="predicted"/>
<protein>
    <recommendedName>
        <fullName evidence="16">Protein kinase domain-containing protein</fullName>
    </recommendedName>
</protein>
<dbReference type="InterPro" id="IPR000719">
    <property type="entry name" value="Prot_kinase_dom"/>
</dbReference>
<dbReference type="Gene3D" id="3.30.200.20">
    <property type="entry name" value="Phosphorylase Kinase, domain 1"/>
    <property type="match status" value="1"/>
</dbReference>
<keyword evidence="4 14" id="KW-0812">Transmembrane</keyword>
<dbReference type="SMART" id="SM00220">
    <property type="entry name" value="S_TKc"/>
    <property type="match status" value="1"/>
</dbReference>
<dbReference type="GO" id="GO:0016020">
    <property type="term" value="C:membrane"/>
    <property type="evidence" value="ECO:0007669"/>
    <property type="project" value="UniProtKB-SubCell"/>
</dbReference>
<evidence type="ECO:0000256" key="10">
    <source>
        <dbReference type="ARBA" id="ARBA00023136"/>
    </source>
</evidence>
<keyword evidence="3" id="KW-0808">Transferase</keyword>
<comment type="subcellular location">
    <subcellularLocation>
        <location evidence="1">Membrane</location>
        <topology evidence="1">Single-pass type I membrane protein</topology>
    </subcellularLocation>
</comment>
<keyword evidence="9 14" id="KW-1133">Transmembrane helix</keyword>
<dbReference type="InterPro" id="IPR025287">
    <property type="entry name" value="WAK_GUB"/>
</dbReference>
<dbReference type="Pfam" id="PF13947">
    <property type="entry name" value="GUB_WAK_bind"/>
    <property type="match status" value="1"/>
</dbReference>
<evidence type="ECO:0000256" key="11">
    <source>
        <dbReference type="ARBA" id="ARBA00023180"/>
    </source>
</evidence>
<dbReference type="PANTHER" id="PTHR27009">
    <property type="entry name" value="RUST RESISTANCE KINASE LR10-RELATED"/>
    <property type="match status" value="1"/>
</dbReference>
<evidence type="ECO:0000256" key="1">
    <source>
        <dbReference type="ARBA" id="ARBA00004479"/>
    </source>
</evidence>
<accession>A0AAW1W3Z8</accession>
<gene>
    <name evidence="17" type="ORF">M0R45_027982</name>
</gene>
<keyword evidence="10 14" id="KW-0472">Membrane</keyword>
<keyword evidence="2" id="KW-0723">Serine/threonine-protein kinase</keyword>
<evidence type="ECO:0000256" key="6">
    <source>
        <dbReference type="ARBA" id="ARBA00022741"/>
    </source>
</evidence>
<dbReference type="PROSITE" id="PS00107">
    <property type="entry name" value="PROTEIN_KINASE_ATP"/>
    <property type="match status" value="1"/>
</dbReference>
<feature type="compositionally biased region" description="Acidic residues" evidence="13">
    <location>
        <begin position="626"/>
        <end position="638"/>
    </location>
</feature>
<dbReference type="EMBL" id="JBEDUW010000006">
    <property type="protein sequence ID" value="KAK9919387.1"/>
    <property type="molecule type" value="Genomic_DNA"/>
</dbReference>
<keyword evidence="7" id="KW-0418">Kinase</keyword>
<feature type="compositionally biased region" description="Polar residues" evidence="13">
    <location>
        <begin position="641"/>
        <end position="653"/>
    </location>
</feature>
<reference evidence="17 18" key="1">
    <citation type="journal article" date="2023" name="G3 (Bethesda)">
        <title>A chromosome-length genome assembly and annotation of blackberry (Rubus argutus, cv. 'Hillquist').</title>
        <authorList>
            <person name="Bruna T."/>
            <person name="Aryal R."/>
            <person name="Dudchenko O."/>
            <person name="Sargent D.J."/>
            <person name="Mead D."/>
            <person name="Buti M."/>
            <person name="Cavallini A."/>
            <person name="Hytonen T."/>
            <person name="Andres J."/>
            <person name="Pham M."/>
            <person name="Weisz D."/>
            <person name="Mascagni F."/>
            <person name="Usai G."/>
            <person name="Natali L."/>
            <person name="Bassil N."/>
            <person name="Fernandez G.E."/>
            <person name="Lomsadze A."/>
            <person name="Armour M."/>
            <person name="Olukolu B."/>
            <person name="Poorten T."/>
            <person name="Britton C."/>
            <person name="Davik J."/>
            <person name="Ashrafi H."/>
            <person name="Aiden E.L."/>
            <person name="Borodovsky M."/>
            <person name="Worthington M."/>
        </authorList>
    </citation>
    <scope>NUCLEOTIDE SEQUENCE [LARGE SCALE GENOMIC DNA]</scope>
    <source>
        <strain evidence="17">PI 553951</strain>
    </source>
</reference>
<evidence type="ECO:0000256" key="14">
    <source>
        <dbReference type="SAM" id="Phobius"/>
    </source>
</evidence>
<dbReference type="Pfam" id="PF00069">
    <property type="entry name" value="Pkinase"/>
    <property type="match status" value="1"/>
</dbReference>
<dbReference type="PROSITE" id="PS00108">
    <property type="entry name" value="PROTEIN_KINASE_ST"/>
    <property type="match status" value="1"/>
</dbReference>
<evidence type="ECO:0000259" key="16">
    <source>
        <dbReference type="PROSITE" id="PS50011"/>
    </source>
</evidence>
<dbReference type="FunFam" id="3.30.200.20:FF:000178">
    <property type="entry name" value="serine/threonine-protein kinase PBS1-like"/>
    <property type="match status" value="1"/>
</dbReference>
<evidence type="ECO:0000256" key="5">
    <source>
        <dbReference type="ARBA" id="ARBA00022729"/>
    </source>
</evidence>
<evidence type="ECO:0000256" key="9">
    <source>
        <dbReference type="ARBA" id="ARBA00022989"/>
    </source>
</evidence>
<evidence type="ECO:0000256" key="12">
    <source>
        <dbReference type="PROSITE-ProRule" id="PRU10141"/>
    </source>
</evidence>
<evidence type="ECO:0000313" key="18">
    <source>
        <dbReference type="Proteomes" id="UP001457282"/>
    </source>
</evidence>
<evidence type="ECO:0000256" key="15">
    <source>
        <dbReference type="SAM" id="SignalP"/>
    </source>
</evidence>
<keyword evidence="8 12" id="KW-0067">ATP-binding</keyword>
<sequence length="653" mass="74407">MPKSILITCALICFAIYHDDVKAEKHCPPASCGDLHDIRYPFRLKSNGTYANNCSNYPAELSCVQNRTILNLYNGTYYVLGIYYESLSIQVVDPGLLRDTCPFRPIHRLTEKNFSGGNFPYYSLYYYATFVGYDYATFYDCLSLVESPDYIKNNCSNSSSSSSSTSYSYIKLGRSVNHLLAFCNITAIIPSMLYKFESRKDLSFSFIRDKLRIGFQLSWSNLVPDKYCYRRSQSLYCFGEYLKRGFIQAAKITGCSLTVRMVLGIIVLLTFWSYKLYWKKFLKDDAIEKFSNGGYWKKFLKDDKAVEEFLDAYKNLMPRRYSYSDIKKMTNDFKDKLGQGGFGSVYKGELSNGHLVAVKMLNGSKGKGQDFINEVATIGRIHHVNVVQLIGFCSEGSKRALVYDFMPNGSLDKYILRDREQNLTLTWDRMHDIALGVARAIEYLHQGCDMQILHFDIKPHNILLDENFNAKVSDFGLARLYPRDHNTISVTAARGTVGYIAPEMFYKTIGGVSYKADVYSFGMLLLEMAGRRKNLNAHAGHSSQIYFPSWIYDQLEKGLNIEIEDACEYETKIAKKMILVALGCIQLMPVDRPSMTKILEMLEGEDEVLQMPPKPFYCPQQMPTEDLPDDSDATDIEEVSTLPQSATESTSMV</sequence>
<feature type="region of interest" description="Disordered" evidence="13">
    <location>
        <begin position="621"/>
        <end position="653"/>
    </location>
</feature>
<feature type="chain" id="PRO_5043576101" description="Protein kinase domain-containing protein" evidence="15">
    <location>
        <begin position="24"/>
        <end position="653"/>
    </location>
</feature>
<keyword evidence="5 15" id="KW-0732">Signal</keyword>
<dbReference type="InterPro" id="IPR008271">
    <property type="entry name" value="Ser/Thr_kinase_AS"/>
</dbReference>
<evidence type="ECO:0000313" key="17">
    <source>
        <dbReference type="EMBL" id="KAK9919387.1"/>
    </source>
</evidence>
<dbReference type="GO" id="GO:0004674">
    <property type="term" value="F:protein serine/threonine kinase activity"/>
    <property type="evidence" value="ECO:0007669"/>
    <property type="project" value="UniProtKB-KW"/>
</dbReference>
<dbReference type="FunFam" id="1.10.510.10:FF:000590">
    <property type="entry name" value="PR5-like receptor kinase"/>
    <property type="match status" value="1"/>
</dbReference>
<feature type="signal peptide" evidence="15">
    <location>
        <begin position="1"/>
        <end position="23"/>
    </location>
</feature>
<evidence type="ECO:0000256" key="8">
    <source>
        <dbReference type="ARBA" id="ARBA00022840"/>
    </source>
</evidence>
<name>A0AAW1W3Z8_RUBAR</name>
<keyword evidence="18" id="KW-1185">Reference proteome</keyword>
<dbReference type="InterPro" id="IPR045874">
    <property type="entry name" value="LRK10/LRL21-25-like"/>
</dbReference>
<comment type="caution">
    <text evidence="17">The sequence shown here is derived from an EMBL/GenBank/DDBJ whole genome shotgun (WGS) entry which is preliminary data.</text>
</comment>